<keyword evidence="6" id="KW-1185">Reference proteome</keyword>
<dbReference type="InterPro" id="IPR029056">
    <property type="entry name" value="Ribokinase-like"/>
</dbReference>
<dbReference type="KEGG" id="mri:Mal4_09210"/>
<reference evidence="5 6" key="1">
    <citation type="submission" date="2019-02" db="EMBL/GenBank/DDBJ databases">
        <title>Deep-cultivation of Planctomycetes and their phenomic and genomic characterization uncovers novel biology.</title>
        <authorList>
            <person name="Wiegand S."/>
            <person name="Jogler M."/>
            <person name="Boedeker C."/>
            <person name="Pinto D."/>
            <person name="Vollmers J."/>
            <person name="Rivas-Marin E."/>
            <person name="Kohn T."/>
            <person name="Peeters S.H."/>
            <person name="Heuer A."/>
            <person name="Rast P."/>
            <person name="Oberbeckmann S."/>
            <person name="Bunk B."/>
            <person name="Jeske O."/>
            <person name="Meyerdierks A."/>
            <person name="Storesund J.E."/>
            <person name="Kallscheuer N."/>
            <person name="Luecker S."/>
            <person name="Lage O.M."/>
            <person name="Pohl T."/>
            <person name="Merkel B.J."/>
            <person name="Hornburger P."/>
            <person name="Mueller R.-W."/>
            <person name="Bruemmer F."/>
            <person name="Labrenz M."/>
            <person name="Spormann A.M."/>
            <person name="Op den Camp H."/>
            <person name="Overmann J."/>
            <person name="Amann R."/>
            <person name="Jetten M.S.M."/>
            <person name="Mascher T."/>
            <person name="Medema M.H."/>
            <person name="Devos D.P."/>
            <person name="Kaster A.-K."/>
            <person name="Ovreas L."/>
            <person name="Rohde M."/>
            <person name="Galperin M.Y."/>
            <person name="Jogler C."/>
        </authorList>
    </citation>
    <scope>NUCLEOTIDE SEQUENCE [LARGE SCALE GENOMIC DNA]</scope>
    <source>
        <strain evidence="5 6">Mal4</strain>
    </source>
</reference>
<evidence type="ECO:0000313" key="6">
    <source>
        <dbReference type="Proteomes" id="UP000320496"/>
    </source>
</evidence>
<evidence type="ECO:0000313" key="5">
    <source>
        <dbReference type="EMBL" id="QDU36633.1"/>
    </source>
</evidence>
<accession>A0A517Z2D5</accession>
<dbReference type="AlphaFoldDB" id="A0A517Z2D5"/>
<dbReference type="InterPro" id="IPR011611">
    <property type="entry name" value="PfkB_dom"/>
</dbReference>
<evidence type="ECO:0000256" key="3">
    <source>
        <dbReference type="ARBA" id="ARBA00022777"/>
    </source>
</evidence>
<keyword evidence="2 5" id="KW-0808">Transferase</keyword>
<dbReference type="EC" id="2.7.1.92" evidence="5"/>
<protein>
    <submittedName>
        <fullName evidence="5">5-dehydro-2-deoxygluconokinase</fullName>
        <ecNumber evidence="5">2.7.1.92</ecNumber>
    </submittedName>
</protein>
<dbReference type="CDD" id="cd01168">
    <property type="entry name" value="adenosine_kinase"/>
    <property type="match status" value="1"/>
</dbReference>
<keyword evidence="3 5" id="KW-0418">Kinase</keyword>
<name>A0A517Z2D5_9PLAN</name>
<dbReference type="PANTHER" id="PTHR43320:SF3">
    <property type="entry name" value="CARBOHYDRATE KINASE PFKB DOMAIN-CONTAINING PROTEIN"/>
    <property type="match status" value="1"/>
</dbReference>
<dbReference type="RefSeq" id="WP_145367273.1">
    <property type="nucleotide sequence ID" value="NZ_CP036275.1"/>
</dbReference>
<proteinExistence type="inferred from homology"/>
<dbReference type="EMBL" id="CP036275">
    <property type="protein sequence ID" value="QDU36633.1"/>
    <property type="molecule type" value="Genomic_DNA"/>
</dbReference>
<sequence>MEYDVYGVGNALVDIQAHVSDKVLEELGFAKGVMTLVDDDAQAQVLSRLDGVPVTRCAGGSAANTIMGIVDFGGKAAYAGKVADDEIGAFFLEDMRNLGVKIENEAAATGRSGSCCVLITDDAERTMLTSLGVSSSLSPADLQEEEIARSQYVYVEGYLFAGEPTRTTALKAIELAKKHDVKVAFTVSDPFLIQYHKDEFWKLIEGPVDLLFCNLEEARALTGKIDPVDCAHEIHQHAENVALTLGGDGSLLMHEGQAIPIEGVTVKAVDTTGAGDMYAAGVLYGITNGLSWKQAGHLASHAAARIVSQLGARMKEPFTQQDMQELLGRY</sequence>
<dbReference type="Gene3D" id="3.40.1190.20">
    <property type="match status" value="1"/>
</dbReference>
<dbReference type="OrthoDB" id="9775849at2"/>
<gene>
    <name evidence="5" type="primary">iolC</name>
    <name evidence="5" type="ORF">Mal4_09210</name>
</gene>
<evidence type="ECO:0000259" key="4">
    <source>
        <dbReference type="Pfam" id="PF00294"/>
    </source>
</evidence>
<evidence type="ECO:0000256" key="1">
    <source>
        <dbReference type="ARBA" id="ARBA00010688"/>
    </source>
</evidence>
<dbReference type="InterPro" id="IPR052700">
    <property type="entry name" value="Carb_kinase_PfkB-like"/>
</dbReference>
<feature type="domain" description="Carbohydrate kinase PfkB" evidence="4">
    <location>
        <begin position="54"/>
        <end position="314"/>
    </location>
</feature>
<dbReference type="SUPFAM" id="SSF53613">
    <property type="entry name" value="Ribokinase-like"/>
    <property type="match status" value="1"/>
</dbReference>
<dbReference type="GO" id="GO:0047590">
    <property type="term" value="F:5-dehydro-2-deoxygluconokinase activity"/>
    <property type="evidence" value="ECO:0007669"/>
    <property type="project" value="UniProtKB-EC"/>
</dbReference>
<dbReference type="Pfam" id="PF00294">
    <property type="entry name" value="PfkB"/>
    <property type="match status" value="1"/>
</dbReference>
<organism evidence="5 6">
    <name type="scientific">Maioricimonas rarisocia</name>
    <dbReference type="NCBI Taxonomy" id="2528026"/>
    <lineage>
        <taxon>Bacteria</taxon>
        <taxon>Pseudomonadati</taxon>
        <taxon>Planctomycetota</taxon>
        <taxon>Planctomycetia</taxon>
        <taxon>Planctomycetales</taxon>
        <taxon>Planctomycetaceae</taxon>
        <taxon>Maioricimonas</taxon>
    </lineage>
</organism>
<comment type="similarity">
    <text evidence="1">Belongs to the carbohydrate kinase PfkB family.</text>
</comment>
<dbReference type="Proteomes" id="UP000320496">
    <property type="component" value="Chromosome"/>
</dbReference>
<dbReference type="InterPro" id="IPR002173">
    <property type="entry name" value="Carboh/pur_kinase_PfkB_CS"/>
</dbReference>
<dbReference type="PROSITE" id="PS00584">
    <property type="entry name" value="PFKB_KINASES_2"/>
    <property type="match status" value="1"/>
</dbReference>
<dbReference type="PANTHER" id="PTHR43320">
    <property type="entry name" value="SUGAR KINASE"/>
    <property type="match status" value="1"/>
</dbReference>
<evidence type="ECO:0000256" key="2">
    <source>
        <dbReference type="ARBA" id="ARBA00022679"/>
    </source>
</evidence>